<dbReference type="SUPFAM" id="SSF51658">
    <property type="entry name" value="Xylose isomerase-like"/>
    <property type="match status" value="1"/>
</dbReference>
<dbReference type="EMBL" id="JAEDAJ010000001">
    <property type="protein sequence ID" value="MBK0329995.1"/>
    <property type="molecule type" value="Genomic_DNA"/>
</dbReference>
<name>A0ABS1B7L1_9MICO</name>
<protein>
    <submittedName>
        <fullName evidence="3">Sugar phosphate isomerase/epimerase</fullName>
    </submittedName>
</protein>
<dbReference type="Gene3D" id="3.20.20.150">
    <property type="entry name" value="Divalent-metal-dependent TIM barrel enzymes"/>
    <property type="match status" value="1"/>
</dbReference>
<feature type="domain" description="Xylose isomerase-like TIM barrel" evidence="2">
    <location>
        <begin position="23"/>
        <end position="223"/>
    </location>
</feature>
<keyword evidence="3" id="KW-0413">Isomerase</keyword>
<organism evidence="3 4">
    <name type="scientific">Brachybacterium halotolerans</name>
    <dbReference type="NCBI Taxonomy" id="2795215"/>
    <lineage>
        <taxon>Bacteria</taxon>
        <taxon>Bacillati</taxon>
        <taxon>Actinomycetota</taxon>
        <taxon>Actinomycetes</taxon>
        <taxon>Micrococcales</taxon>
        <taxon>Dermabacteraceae</taxon>
        <taxon>Brachybacterium</taxon>
    </lineage>
</organism>
<proteinExistence type="predicted"/>
<dbReference type="Proteomes" id="UP000612352">
    <property type="component" value="Unassembled WGS sequence"/>
</dbReference>
<reference evidence="3 4" key="1">
    <citation type="submission" date="2020-12" db="EMBL/GenBank/DDBJ databases">
        <title>Brachybacterium sp. MASK1Z-5, whole genome shotgun sequence.</title>
        <authorList>
            <person name="Tuo L."/>
        </authorList>
    </citation>
    <scope>NUCLEOTIDE SEQUENCE [LARGE SCALE GENOMIC DNA]</scope>
    <source>
        <strain evidence="3 4">MASK1Z-5</strain>
    </source>
</reference>
<dbReference type="InterPro" id="IPR013022">
    <property type="entry name" value="Xyl_isomerase-like_TIM-brl"/>
</dbReference>
<evidence type="ECO:0000313" key="4">
    <source>
        <dbReference type="Proteomes" id="UP000612352"/>
    </source>
</evidence>
<dbReference type="PANTHER" id="PTHR12110:SF41">
    <property type="entry name" value="INOSOSE DEHYDRATASE"/>
    <property type="match status" value="1"/>
</dbReference>
<accession>A0ABS1B7L1</accession>
<keyword evidence="4" id="KW-1185">Reference proteome</keyword>
<evidence type="ECO:0000259" key="2">
    <source>
        <dbReference type="Pfam" id="PF01261"/>
    </source>
</evidence>
<dbReference type="Pfam" id="PF01261">
    <property type="entry name" value="AP_endonuc_2"/>
    <property type="match status" value="1"/>
</dbReference>
<dbReference type="PANTHER" id="PTHR12110">
    <property type="entry name" value="HYDROXYPYRUVATE ISOMERASE"/>
    <property type="match status" value="1"/>
</dbReference>
<gene>
    <name evidence="3" type="ORF">I8D64_01065</name>
</gene>
<comment type="caution">
    <text evidence="3">The sequence shown here is derived from an EMBL/GenBank/DDBJ whole genome shotgun (WGS) entry which is preliminary data.</text>
</comment>
<sequence>MQISVQLYSVREALAADPAGTLARLRDLGLTRVEPFGLAEHADMLREHLGALGLSAPTTHADVLGAEDQRALFATAAELGIGTVIQPHRDPALWTQEADIRRTAELLDAAAEVGLSEGVAVGYHNHGFEAEPVFAGRTGVEVLDEALGADVVLEVDTYWAAVGGSDPVALLAALGDRVRAVHLKDGLRDGRKDAQQPLGRGEIDVDAIIAASQEAGHLGVIEFDDYAGDIFEGIAASLAHLDQRP</sequence>
<evidence type="ECO:0000256" key="1">
    <source>
        <dbReference type="ARBA" id="ARBA00023277"/>
    </source>
</evidence>
<dbReference type="InterPro" id="IPR036237">
    <property type="entry name" value="Xyl_isomerase-like_sf"/>
</dbReference>
<dbReference type="RefSeq" id="WP_200500664.1">
    <property type="nucleotide sequence ID" value="NZ_JAEDAJ010000001.1"/>
</dbReference>
<evidence type="ECO:0000313" key="3">
    <source>
        <dbReference type="EMBL" id="MBK0329995.1"/>
    </source>
</evidence>
<dbReference type="GO" id="GO:0016853">
    <property type="term" value="F:isomerase activity"/>
    <property type="evidence" value="ECO:0007669"/>
    <property type="project" value="UniProtKB-KW"/>
</dbReference>
<keyword evidence="1" id="KW-0119">Carbohydrate metabolism</keyword>
<dbReference type="InterPro" id="IPR050312">
    <property type="entry name" value="IolE/XylAMocC-like"/>
</dbReference>